<reference evidence="2" key="1">
    <citation type="journal article" date="2024" name="Proc. Natl. Acad. Sci. U.S.A.">
        <title>Extraordinary preservation of gene collinearity over three hundred million years revealed in homosporous lycophytes.</title>
        <authorList>
            <person name="Li C."/>
            <person name="Wickell D."/>
            <person name="Kuo L.Y."/>
            <person name="Chen X."/>
            <person name="Nie B."/>
            <person name="Liao X."/>
            <person name="Peng D."/>
            <person name="Ji J."/>
            <person name="Jenkins J."/>
            <person name="Williams M."/>
            <person name="Shu S."/>
            <person name="Plott C."/>
            <person name="Barry K."/>
            <person name="Rajasekar S."/>
            <person name="Grimwood J."/>
            <person name="Han X."/>
            <person name="Sun S."/>
            <person name="Hou Z."/>
            <person name="He W."/>
            <person name="Dai G."/>
            <person name="Sun C."/>
            <person name="Schmutz J."/>
            <person name="Leebens-Mack J.H."/>
            <person name="Li F.W."/>
            <person name="Wang L."/>
        </authorList>
    </citation>
    <scope>NUCLEOTIDE SEQUENCE [LARGE SCALE GENOMIC DNA]</scope>
    <source>
        <strain evidence="2">cv. PW_Plant_1</strain>
    </source>
</reference>
<comment type="caution">
    <text evidence="1">The sequence shown here is derived from an EMBL/GenBank/DDBJ whole genome shotgun (WGS) entry which is preliminary data.</text>
</comment>
<evidence type="ECO:0000313" key="2">
    <source>
        <dbReference type="Proteomes" id="UP001162992"/>
    </source>
</evidence>
<protein>
    <submittedName>
        <fullName evidence="1">Uncharacterized protein</fullName>
    </submittedName>
</protein>
<evidence type="ECO:0000313" key="1">
    <source>
        <dbReference type="EMBL" id="KAJ7522508.1"/>
    </source>
</evidence>
<dbReference type="Proteomes" id="UP001162992">
    <property type="component" value="Chromosome 18"/>
</dbReference>
<dbReference type="EMBL" id="CM055109">
    <property type="protein sequence ID" value="KAJ7522508.1"/>
    <property type="molecule type" value="Genomic_DNA"/>
</dbReference>
<keyword evidence="2" id="KW-1185">Reference proteome</keyword>
<sequence>MHCFLLQPHLLPSSLSTTLCMDPSVVPECFDMTPCEYPNSALHVFFHVKPKSEHIVLPLKTLSSSVVNEDIEEKQCIQSVFSRGMPMIVLRFDSQALSSLVI</sequence>
<accession>A0ACC2AYA5</accession>
<gene>
    <name evidence="1" type="ORF">O6H91_18G015000</name>
</gene>
<organism evidence="1 2">
    <name type="scientific">Diphasiastrum complanatum</name>
    <name type="common">Issler's clubmoss</name>
    <name type="synonym">Lycopodium complanatum</name>
    <dbReference type="NCBI Taxonomy" id="34168"/>
    <lineage>
        <taxon>Eukaryota</taxon>
        <taxon>Viridiplantae</taxon>
        <taxon>Streptophyta</taxon>
        <taxon>Embryophyta</taxon>
        <taxon>Tracheophyta</taxon>
        <taxon>Lycopodiopsida</taxon>
        <taxon>Lycopodiales</taxon>
        <taxon>Lycopodiaceae</taxon>
        <taxon>Lycopodioideae</taxon>
        <taxon>Diphasiastrum</taxon>
    </lineage>
</organism>
<name>A0ACC2AYA5_DIPCM</name>
<proteinExistence type="predicted"/>